<evidence type="ECO:0000313" key="6">
    <source>
        <dbReference type="EMBL" id="AGT99269.1"/>
    </source>
</evidence>
<organism evidence="6 7">
    <name type="scientific">Suid betaherpesvirus 2</name>
    <dbReference type="NCBI Taxonomy" id="1608255"/>
    <lineage>
        <taxon>Viruses</taxon>
        <taxon>Duplodnaviria</taxon>
        <taxon>Heunggongvirae</taxon>
        <taxon>Peploviricota</taxon>
        <taxon>Herviviricetes</taxon>
        <taxon>Herpesvirales</taxon>
        <taxon>Orthoherpesviridae</taxon>
        <taxon>Betaherpesvirinae</taxon>
        <taxon>Roseolovirus</taxon>
        <taxon>Roseolovirus suidbeta2</taxon>
    </lineage>
</organism>
<evidence type="ECO:0000259" key="5">
    <source>
        <dbReference type="Pfam" id="PF02689"/>
    </source>
</evidence>
<keyword evidence="7" id="KW-1185">Reference proteome</keyword>
<sequence length="810" mass="92413">MSNSDLCSERYDTKFLMNMSSAVKIEDIVDRVDRLSADTLKAPFPPGWFRHILDPEVELNPTYEDICPVGDEELAQPLPFLPFNTLLVTGTAGAGKTSSIQCLAANLNCLITATTVIASQNLSAVLNRSKAAHVQTIFKAFGFTSKHVSMCERIENYDRSDNGSIELQQKQDLSLYWRIISDICGKVLLTDKKRDIEMCETNIIVIDEAGLVLRHILHTVVFFYWFYNALYETDLYKRRRIPCIVCVGSPTQTAAIRTLYNPHTQNKDVRRGVDILSALISDPTLLSYCKTTDNWVIFINNKRCVDVDFGNLLKFIEFGLPLEKEHIEYIDSFVKPSSYIRNPSNDIDMTRLFISHNEVQSYFRSLHEQIALNSRHDLLTFPVYCVVFDKCFEEYRQITENYALEVGPWFKANLSRIGTYSQFIDHDFSKNIMIENLPCSDLDDKETLITCQVKYVKNSSIGVNTKMKICTIGYSGSYRNFIEILQSEQFIDKTSCDQAVYAYSFLLGIIYSGMYSFNCSKYICDEAVEEMRRIDMPFIDLLSNTVDEAEYGVDSYDIPAISEVMEDSCSYSDPFFLKYRKPPAKTLSFDDACYIYNVFKDIFIKRYKILDKYSNGKMGDTLFITYNRSNVVQRPSGEIVSDTGIFHGMLSYATPVSEYTLEGYTTHVMSSLDGDKQICSEVYQRGLPFLVIKDEVGFISVLEHNVAKFIDSTCEKSLHLCTIIDYGIVSKMAMTITKCQGLTLRKVAIDFGDNPKNLSMSQIYVAMSRVVSPDNLIMNLNPMRLSYENNNPITSHIVKALRSNKTMLIF</sequence>
<dbReference type="OrthoDB" id="496at10239"/>
<gene>
    <name evidence="6" type="primary">U77</name>
</gene>
<dbReference type="InterPro" id="IPR027417">
    <property type="entry name" value="P-loop_NTPase"/>
</dbReference>
<dbReference type="KEGG" id="vg:16747464"/>
<dbReference type="RefSeq" id="YP_008493014.1">
    <property type="nucleotide sequence ID" value="NC_022233.1"/>
</dbReference>
<dbReference type="SUPFAM" id="SSF52540">
    <property type="entry name" value="P-loop containing nucleoside triphosphate hydrolases"/>
    <property type="match status" value="2"/>
</dbReference>
<evidence type="ECO:0000256" key="1">
    <source>
        <dbReference type="ARBA" id="ARBA00022741"/>
    </source>
</evidence>
<protein>
    <submittedName>
        <fullName evidence="6">Componant of helicase-primase complex HP1</fullName>
    </submittedName>
</protein>
<feature type="domain" description="DNA replication helicase" evidence="5">
    <location>
        <begin position="10"/>
        <end position="810"/>
    </location>
</feature>
<dbReference type="GO" id="GO:0004386">
    <property type="term" value="F:helicase activity"/>
    <property type="evidence" value="ECO:0007669"/>
    <property type="project" value="UniProtKB-KW"/>
</dbReference>
<dbReference type="Proteomes" id="UP000243849">
    <property type="component" value="Segment"/>
</dbReference>
<keyword evidence="2" id="KW-0378">Hydrolase</keyword>
<dbReference type="GO" id="GO:0016787">
    <property type="term" value="F:hydrolase activity"/>
    <property type="evidence" value="ECO:0007669"/>
    <property type="project" value="UniProtKB-KW"/>
</dbReference>
<evidence type="ECO:0000313" key="7">
    <source>
        <dbReference type="Proteomes" id="UP000243849"/>
    </source>
</evidence>
<keyword evidence="3 6" id="KW-0347">Helicase</keyword>
<reference evidence="6 7" key="1">
    <citation type="submission" date="2013-05" db="EMBL/GenBank/DDBJ databases">
        <title>Genome organization and molecular characterization of porcine cytomegalovirus.</title>
        <authorList>
            <person name="Gu W."/>
            <person name="Zhou L."/>
            <person name="Ge X."/>
            <person name="Guo X."/>
            <person name="Yang H."/>
        </authorList>
    </citation>
    <scope>NUCLEOTIDE SEQUENCE [LARGE SCALE GENOMIC DNA]</scope>
    <source>
        <strain evidence="6 7">BJ09</strain>
    </source>
</reference>
<dbReference type="GeneID" id="16747464"/>
<name>U3GS58_9BETA</name>
<dbReference type="Gene3D" id="3.40.50.300">
    <property type="entry name" value="P-loop containing nucleotide triphosphate hydrolases"/>
    <property type="match status" value="2"/>
</dbReference>
<evidence type="ECO:0000256" key="4">
    <source>
        <dbReference type="ARBA" id="ARBA00022840"/>
    </source>
</evidence>
<keyword evidence="4" id="KW-0067">ATP-binding</keyword>
<keyword evidence="1" id="KW-0547">Nucleotide-binding</keyword>
<proteinExistence type="predicted"/>
<accession>U3GS58</accession>
<dbReference type="InterPro" id="IPR003840">
    <property type="entry name" value="DNA_helicase_dom"/>
</dbReference>
<evidence type="ECO:0000256" key="2">
    <source>
        <dbReference type="ARBA" id="ARBA00022801"/>
    </source>
</evidence>
<evidence type="ECO:0000256" key="3">
    <source>
        <dbReference type="ARBA" id="ARBA00022806"/>
    </source>
</evidence>
<dbReference type="Pfam" id="PF02689">
    <property type="entry name" value="Herpes_Helicase"/>
    <property type="match status" value="1"/>
</dbReference>
<dbReference type="CDD" id="cd18809">
    <property type="entry name" value="SF1_C_RecD"/>
    <property type="match status" value="1"/>
</dbReference>
<dbReference type="GO" id="GO:0005524">
    <property type="term" value="F:ATP binding"/>
    <property type="evidence" value="ECO:0007669"/>
    <property type="project" value="UniProtKB-KW"/>
</dbReference>
<dbReference type="EMBL" id="KF017583">
    <property type="protein sequence ID" value="AGT99269.1"/>
    <property type="molecule type" value="Genomic_DNA"/>
</dbReference>